<dbReference type="Pfam" id="PF01590">
    <property type="entry name" value="GAF"/>
    <property type="match status" value="1"/>
</dbReference>
<dbReference type="InterPro" id="IPR003018">
    <property type="entry name" value="GAF"/>
</dbReference>
<evidence type="ECO:0000313" key="3">
    <source>
        <dbReference type="EMBL" id="BAK13938.1"/>
    </source>
</evidence>
<feature type="domain" description="EAL" evidence="2">
    <location>
        <begin position="335"/>
        <end position="591"/>
    </location>
</feature>
<dbReference type="EMBL" id="AP012033">
    <property type="protein sequence ID" value="BAK13938.1"/>
    <property type="molecule type" value="Genomic_DNA"/>
</dbReference>
<gene>
    <name evidence="3" type="primary">yddU</name>
    <name evidence="3" type="ORF">PAJ_p0071</name>
</gene>
<dbReference type="Pfam" id="PF00563">
    <property type="entry name" value="EAL"/>
    <property type="match status" value="1"/>
</dbReference>
<dbReference type="InterPro" id="IPR043128">
    <property type="entry name" value="Rev_trsase/Diguanyl_cyclase"/>
</dbReference>
<feature type="region of interest" description="Disordered" evidence="1">
    <location>
        <begin position="1"/>
        <end position="21"/>
    </location>
</feature>
<dbReference type="PATRIC" id="fig|932677.3.peg.4450"/>
<dbReference type="PROSITE" id="PS50883">
    <property type="entry name" value="EAL"/>
    <property type="match status" value="1"/>
</dbReference>
<dbReference type="InterPro" id="IPR029787">
    <property type="entry name" value="Nucleotide_cyclase"/>
</dbReference>
<geneLocation type="plasmid" evidence="3 4">
    <name>pEA320</name>
</geneLocation>
<evidence type="ECO:0000256" key="1">
    <source>
        <dbReference type="SAM" id="MobiDB-lite"/>
    </source>
</evidence>
<dbReference type="KEGG" id="paj:PAJ_p0071"/>
<dbReference type="Gene3D" id="3.30.70.270">
    <property type="match status" value="1"/>
</dbReference>
<keyword evidence="3" id="KW-0614">Plasmid</keyword>
<dbReference type="HOGENOM" id="CLU_000445_70_34_6"/>
<dbReference type="PANTHER" id="PTHR33121:SF79">
    <property type="entry name" value="CYCLIC DI-GMP PHOSPHODIESTERASE PDED-RELATED"/>
    <property type="match status" value="1"/>
</dbReference>
<evidence type="ECO:0000259" key="2">
    <source>
        <dbReference type="PROSITE" id="PS50883"/>
    </source>
</evidence>
<dbReference type="InterPro" id="IPR050706">
    <property type="entry name" value="Cyclic-di-GMP_PDE-like"/>
</dbReference>
<dbReference type="Gene3D" id="3.20.20.450">
    <property type="entry name" value="EAL domain"/>
    <property type="match status" value="1"/>
</dbReference>
<dbReference type="GO" id="GO:0071111">
    <property type="term" value="F:cyclic-guanylate-specific phosphodiesterase activity"/>
    <property type="evidence" value="ECO:0007669"/>
    <property type="project" value="InterPro"/>
</dbReference>
<dbReference type="SUPFAM" id="SSF55781">
    <property type="entry name" value="GAF domain-like"/>
    <property type="match status" value="1"/>
</dbReference>
<dbReference type="InterPro" id="IPR035919">
    <property type="entry name" value="EAL_sf"/>
</dbReference>
<dbReference type="SUPFAM" id="SSF141868">
    <property type="entry name" value="EAL domain-like"/>
    <property type="match status" value="1"/>
</dbReference>
<dbReference type="InterPro" id="IPR001633">
    <property type="entry name" value="EAL_dom"/>
</dbReference>
<dbReference type="SMART" id="SM00052">
    <property type="entry name" value="EAL"/>
    <property type="match status" value="1"/>
</dbReference>
<dbReference type="CDD" id="cd01948">
    <property type="entry name" value="EAL"/>
    <property type="match status" value="1"/>
</dbReference>
<dbReference type="RefSeq" id="WP_014598193.1">
    <property type="nucleotide sequence ID" value="NC_017533.1"/>
</dbReference>
<dbReference type="SUPFAM" id="SSF55073">
    <property type="entry name" value="Nucleotide cyclase"/>
    <property type="match status" value="1"/>
</dbReference>
<dbReference type="InterPro" id="IPR029016">
    <property type="entry name" value="GAF-like_dom_sf"/>
</dbReference>
<accession>A0A0H3L7M7</accession>
<dbReference type="Proteomes" id="UP000006690">
    <property type="component" value="Plasmid pEA320"/>
</dbReference>
<name>A0A0H3L7M7_PANAA</name>
<dbReference type="eggNOG" id="COG2203">
    <property type="taxonomic scope" value="Bacteria"/>
</dbReference>
<proteinExistence type="predicted"/>
<protein>
    <submittedName>
        <fullName evidence="3">Diguanylate cyclase/phosphodiesterase</fullName>
    </submittedName>
</protein>
<dbReference type="SMART" id="SM00065">
    <property type="entry name" value="GAF"/>
    <property type="match status" value="1"/>
</dbReference>
<evidence type="ECO:0000313" key="4">
    <source>
        <dbReference type="Proteomes" id="UP000006690"/>
    </source>
</evidence>
<sequence length="598" mass="66318">MSMEYTKKEPHRTSEKNALSISDRGRDEGLKKFLRLASQLLGTHGSYITVLTDEQHIVRASYNIELQDSSREQALCRHVVEGGATVVVADTCRDARFAHHPLITHAPFIRFYVGTPLKNKNGLMLGTLCVTDTVPRAFDNQQKNIFESLAALVVAFLDAWHSAAFVEPVTGLANRERLVRDIQLLANLNDTASRRLVLIDCIDMSRAFELSRSLGMASLESLLKDVATLLPLRLRPISGGLLYTIATGRFAILTHTDSHISARWVVERLNGISADVGDGLTMALTTCVGQTDFVAGDAPAHEVLRRAVNALEYESDQKVSPFRLDELSDSGNAPDFTLMSELAEALRHNHGLHLVFQPKVCLKSGKPVGLEAQMRWHHPLRGELPADNFATLAEGTELDKQLTAWLVDRAICRLKRLRHHPIQLPVTISLHERDVADVAFAEKLAEKMLKAGLPVSLLIIKIVKTEHIIDSPAAMLGLEMLRRLGFSMSWEDAAKGYSKIRYLRQSPPVIIKLNNVLANAINAKITSRLIAHSIFSTLKEFNTIVLADETAFPAATSPLAAPPQDNDVAYEYFNIKPMAETELDAWLRWKLPAEPSGH</sequence>
<reference evidence="4" key="1">
    <citation type="journal article" date="2012" name="Appl. Microbiol. Biotechnol.">
        <title>The complete genome sequence of Pantoea ananatis AJ13355, an organism with great biotechnological potential.</title>
        <authorList>
            <person name="Hara Y."/>
            <person name="Kadotani N."/>
            <person name="Izui H."/>
            <person name="Katashkina J.I."/>
            <person name="Kuvaeva T.M."/>
            <person name="Andreeva I.G."/>
            <person name="Golubeva L.I."/>
            <person name="Malko D.B."/>
            <person name="Makeev V.J."/>
            <person name="Mashko S.V."/>
            <person name="Kozlov Y.I."/>
        </authorList>
    </citation>
    <scope>NUCLEOTIDE SEQUENCE [LARGE SCALE GENOMIC DNA]</scope>
    <source>
        <strain evidence="4">AJ13355</strain>
        <plasmid evidence="4">Plasmid pEA320</plasmid>
    </source>
</reference>
<feature type="compositionally biased region" description="Basic and acidic residues" evidence="1">
    <location>
        <begin position="1"/>
        <end position="15"/>
    </location>
</feature>
<organism evidence="3 4">
    <name type="scientific">Pantoea ananatis (strain AJ13355)</name>
    <dbReference type="NCBI Taxonomy" id="932677"/>
    <lineage>
        <taxon>Bacteria</taxon>
        <taxon>Pseudomonadati</taxon>
        <taxon>Pseudomonadota</taxon>
        <taxon>Gammaproteobacteria</taxon>
        <taxon>Enterobacterales</taxon>
        <taxon>Erwiniaceae</taxon>
        <taxon>Pantoea</taxon>
    </lineage>
</organism>
<dbReference type="Gene3D" id="3.30.450.40">
    <property type="match status" value="1"/>
</dbReference>
<dbReference type="eggNOG" id="COG2200">
    <property type="taxonomic scope" value="Bacteria"/>
</dbReference>
<dbReference type="OrthoDB" id="9812358at2"/>
<dbReference type="PANTHER" id="PTHR33121">
    <property type="entry name" value="CYCLIC DI-GMP PHOSPHODIESTERASE PDEF"/>
    <property type="match status" value="1"/>
</dbReference>
<dbReference type="AlphaFoldDB" id="A0A0H3L7M7"/>
<dbReference type="eggNOG" id="COG2199">
    <property type="taxonomic scope" value="Bacteria"/>
</dbReference>